<comment type="pathway">
    <text evidence="1">Mycotoxin biosynthesis.</text>
</comment>
<organism evidence="4 5">
    <name type="scientific">Fonsecaea pedrosoi CBS 271.37</name>
    <dbReference type="NCBI Taxonomy" id="1442368"/>
    <lineage>
        <taxon>Eukaryota</taxon>
        <taxon>Fungi</taxon>
        <taxon>Dikarya</taxon>
        <taxon>Ascomycota</taxon>
        <taxon>Pezizomycotina</taxon>
        <taxon>Eurotiomycetes</taxon>
        <taxon>Chaetothyriomycetidae</taxon>
        <taxon>Chaetothyriales</taxon>
        <taxon>Herpotrichiellaceae</taxon>
        <taxon>Fonsecaea</taxon>
    </lineage>
</organism>
<dbReference type="PANTHER" id="PTHR33365">
    <property type="entry name" value="YALI0B05434P"/>
    <property type="match status" value="1"/>
</dbReference>
<evidence type="ECO:0000313" key="5">
    <source>
        <dbReference type="Proteomes" id="UP000053029"/>
    </source>
</evidence>
<evidence type="ECO:0000256" key="3">
    <source>
        <dbReference type="SAM" id="Phobius"/>
    </source>
</evidence>
<gene>
    <name evidence="4" type="ORF">Z517_07785</name>
</gene>
<dbReference type="VEuPathDB" id="FungiDB:Z517_07785"/>
<dbReference type="GO" id="GO:0043386">
    <property type="term" value="P:mycotoxin biosynthetic process"/>
    <property type="evidence" value="ECO:0007669"/>
    <property type="project" value="InterPro"/>
</dbReference>
<evidence type="ECO:0000256" key="1">
    <source>
        <dbReference type="ARBA" id="ARBA00004685"/>
    </source>
</evidence>
<evidence type="ECO:0000313" key="4">
    <source>
        <dbReference type="EMBL" id="KIW77952.1"/>
    </source>
</evidence>
<feature type="transmembrane region" description="Helical" evidence="3">
    <location>
        <begin position="59"/>
        <end position="81"/>
    </location>
</feature>
<sequence length="274" mass="31075">MDCKYQALTPVMEKARGESFDSCSTLGDLEDLQIPLSSGSGVCRVQRLSKARQFVASNWLWMVHMILLLASCTLFALSVTIRSSTLKHVREFSAWSPADTAVEFKPIKYNVTTSGNRFVGAGPEVDEAWREISYDVGDQWISKSDIKHLGMPESSLQVNHPETGEEGYRVGMEVFHQLHCINLLRRVTYKEYYEPLGGEFGKGPEELQRHTDHCIEVLRLNIQCNADIGLFTFYMIEGDPLAWPELNSKHVCRNFDKVRQWAVDHSVGNMEVLA</sequence>
<keyword evidence="3" id="KW-0812">Transmembrane</keyword>
<dbReference type="Proteomes" id="UP000053029">
    <property type="component" value="Unassembled WGS sequence"/>
</dbReference>
<accession>A0A0D2EUN0</accession>
<keyword evidence="5" id="KW-1185">Reference proteome</keyword>
<reference evidence="4 5" key="1">
    <citation type="submission" date="2015-01" db="EMBL/GenBank/DDBJ databases">
        <title>The Genome Sequence of Fonsecaea pedrosoi CBS 271.37.</title>
        <authorList>
            <consortium name="The Broad Institute Genomics Platform"/>
            <person name="Cuomo C."/>
            <person name="de Hoog S."/>
            <person name="Gorbushina A."/>
            <person name="Stielow B."/>
            <person name="Teixiera M."/>
            <person name="Abouelleil A."/>
            <person name="Chapman S.B."/>
            <person name="Priest M."/>
            <person name="Young S.K."/>
            <person name="Wortman J."/>
            <person name="Nusbaum C."/>
            <person name="Birren B."/>
        </authorList>
    </citation>
    <scope>NUCLEOTIDE SEQUENCE [LARGE SCALE GENOMIC DNA]</scope>
    <source>
        <strain evidence="4 5">CBS 271.37</strain>
    </source>
</reference>
<keyword evidence="3" id="KW-1133">Transmembrane helix</keyword>
<dbReference type="OrthoDB" id="3687641at2759"/>
<keyword evidence="3" id="KW-0472">Membrane</keyword>
<dbReference type="STRING" id="1442368.A0A0D2EUN0"/>
<dbReference type="EMBL" id="KN846973">
    <property type="protein sequence ID" value="KIW77952.1"/>
    <property type="molecule type" value="Genomic_DNA"/>
</dbReference>
<evidence type="ECO:0000256" key="2">
    <source>
        <dbReference type="ARBA" id="ARBA00035112"/>
    </source>
</evidence>
<name>A0A0D2EUN0_9EURO</name>
<dbReference type="AlphaFoldDB" id="A0A0D2EUN0"/>
<dbReference type="PANTHER" id="PTHR33365:SF4">
    <property type="entry name" value="CYCLOCHLOROTINE BIOSYNTHESIS PROTEIN O"/>
    <property type="match status" value="1"/>
</dbReference>
<dbReference type="RefSeq" id="XP_013281760.1">
    <property type="nucleotide sequence ID" value="XM_013426306.1"/>
</dbReference>
<protein>
    <recommendedName>
        <fullName evidence="6">Cyclochlorotine biosynthesis protein O</fullName>
    </recommendedName>
</protein>
<dbReference type="HOGENOM" id="CLU_042941_0_2_1"/>
<proteinExistence type="inferred from homology"/>
<dbReference type="InterPro" id="IPR021765">
    <property type="entry name" value="UstYa-like"/>
</dbReference>
<comment type="similarity">
    <text evidence="2">Belongs to the ustYa family.</text>
</comment>
<dbReference type="GeneID" id="25307275"/>
<evidence type="ECO:0008006" key="6">
    <source>
        <dbReference type="Google" id="ProtNLM"/>
    </source>
</evidence>
<dbReference type="Pfam" id="PF11807">
    <property type="entry name" value="UstYa"/>
    <property type="match status" value="1"/>
</dbReference>